<name>A0A0G4PWL6_PENC3</name>
<dbReference type="Proteomes" id="UP000053732">
    <property type="component" value="Unassembled WGS sequence"/>
</dbReference>
<evidence type="ECO:0000313" key="1">
    <source>
        <dbReference type="EMBL" id="CRL30800.1"/>
    </source>
</evidence>
<gene>
    <name evidence="1" type="ORF">PCAMFM013_S060g000010</name>
</gene>
<reference evidence="1 2" key="1">
    <citation type="journal article" date="2014" name="Nat. Commun.">
        <title>Multiple recent horizontal transfers of a large genomic region in cheese making fungi.</title>
        <authorList>
            <person name="Cheeseman K."/>
            <person name="Ropars J."/>
            <person name="Renault P."/>
            <person name="Dupont J."/>
            <person name="Gouzy J."/>
            <person name="Branca A."/>
            <person name="Abraham A.L."/>
            <person name="Ceppi M."/>
            <person name="Conseiller E."/>
            <person name="Debuchy R."/>
            <person name="Malagnac F."/>
            <person name="Goarin A."/>
            <person name="Silar P."/>
            <person name="Lacoste S."/>
            <person name="Sallet E."/>
            <person name="Bensimon A."/>
            <person name="Giraud T."/>
            <person name="Brygoo Y."/>
        </authorList>
    </citation>
    <scope>NUCLEOTIDE SEQUENCE [LARGE SCALE GENOMIC DNA]</scope>
    <source>
        <strain evidence="2">FM 013</strain>
    </source>
</reference>
<keyword evidence="2" id="KW-1185">Reference proteome</keyword>
<organism evidence="1 2">
    <name type="scientific">Penicillium camemberti (strain FM 013)</name>
    <dbReference type="NCBI Taxonomy" id="1429867"/>
    <lineage>
        <taxon>Eukaryota</taxon>
        <taxon>Fungi</taxon>
        <taxon>Dikarya</taxon>
        <taxon>Ascomycota</taxon>
        <taxon>Pezizomycotina</taxon>
        <taxon>Eurotiomycetes</taxon>
        <taxon>Eurotiomycetidae</taxon>
        <taxon>Eurotiales</taxon>
        <taxon>Aspergillaceae</taxon>
        <taxon>Penicillium</taxon>
    </lineage>
</organism>
<protein>
    <submittedName>
        <fullName evidence="1">Str. FM013</fullName>
    </submittedName>
</protein>
<evidence type="ECO:0000313" key="2">
    <source>
        <dbReference type="Proteomes" id="UP000053732"/>
    </source>
</evidence>
<proteinExistence type="predicted"/>
<dbReference type="EMBL" id="HG793193">
    <property type="protein sequence ID" value="CRL30800.1"/>
    <property type="molecule type" value="Genomic_DNA"/>
</dbReference>
<dbReference type="AlphaFoldDB" id="A0A0G4PWL6"/>
<accession>A0A0G4PWL6</accession>
<sequence>MCNWEDKFYQGCGCPFRADKASPCDQGNCLLTTTDPRQMITIVWVSGKCAQHSYLSPSSSENSFA</sequence>